<evidence type="ECO:0008006" key="6">
    <source>
        <dbReference type="Google" id="ProtNLM"/>
    </source>
</evidence>
<protein>
    <recommendedName>
        <fullName evidence="6">Cysteine-rich secreted protein</fullName>
    </recommendedName>
</protein>
<feature type="compositionally biased region" description="Low complexity" evidence="1">
    <location>
        <begin position="359"/>
        <end position="381"/>
    </location>
</feature>
<comment type="caution">
    <text evidence="4">The sequence shown here is derived from an EMBL/GenBank/DDBJ whole genome shotgun (WGS) entry which is preliminary data.</text>
</comment>
<organism evidence="4 5">
    <name type="scientific">Xylaria grammica</name>
    <dbReference type="NCBI Taxonomy" id="363999"/>
    <lineage>
        <taxon>Eukaryota</taxon>
        <taxon>Fungi</taxon>
        <taxon>Dikarya</taxon>
        <taxon>Ascomycota</taxon>
        <taxon>Pezizomycotina</taxon>
        <taxon>Sordariomycetes</taxon>
        <taxon>Xylariomycetidae</taxon>
        <taxon>Xylariales</taxon>
        <taxon>Xylariaceae</taxon>
        <taxon>Xylaria</taxon>
    </lineage>
</organism>
<evidence type="ECO:0000256" key="2">
    <source>
        <dbReference type="SAM" id="Phobius"/>
    </source>
</evidence>
<accession>A0A439CXD3</accession>
<gene>
    <name evidence="4" type="ORF">EKO27_g8421</name>
</gene>
<dbReference type="Proteomes" id="UP000286045">
    <property type="component" value="Unassembled WGS sequence"/>
</dbReference>
<keyword evidence="2" id="KW-0812">Transmembrane</keyword>
<feature type="region of interest" description="Disordered" evidence="1">
    <location>
        <begin position="350"/>
        <end position="392"/>
    </location>
</feature>
<reference evidence="4 5" key="1">
    <citation type="submission" date="2018-12" db="EMBL/GenBank/DDBJ databases">
        <title>Draft genome sequence of Xylaria grammica IHI A82.</title>
        <authorList>
            <person name="Buettner E."/>
            <person name="Kellner H."/>
        </authorList>
    </citation>
    <scope>NUCLEOTIDE SEQUENCE [LARGE SCALE GENOMIC DNA]</scope>
    <source>
        <strain evidence="4 5">IHI A82</strain>
    </source>
</reference>
<proteinExistence type="predicted"/>
<feature type="compositionally biased region" description="Basic and acidic residues" evidence="1">
    <location>
        <begin position="446"/>
        <end position="466"/>
    </location>
</feature>
<evidence type="ECO:0000313" key="5">
    <source>
        <dbReference type="Proteomes" id="UP000286045"/>
    </source>
</evidence>
<keyword evidence="5" id="KW-1185">Reference proteome</keyword>
<keyword evidence="2" id="KW-0472">Membrane</keyword>
<feature type="region of interest" description="Disordered" evidence="1">
    <location>
        <begin position="429"/>
        <end position="466"/>
    </location>
</feature>
<keyword evidence="2" id="KW-1133">Transmembrane helix</keyword>
<keyword evidence="3" id="KW-0732">Signal</keyword>
<evidence type="ECO:0000256" key="3">
    <source>
        <dbReference type="SAM" id="SignalP"/>
    </source>
</evidence>
<evidence type="ECO:0000256" key="1">
    <source>
        <dbReference type="SAM" id="MobiDB-lite"/>
    </source>
</evidence>
<dbReference type="AlphaFoldDB" id="A0A439CXD3"/>
<feature type="transmembrane region" description="Helical" evidence="2">
    <location>
        <begin position="402"/>
        <end position="421"/>
    </location>
</feature>
<feature type="signal peptide" evidence="3">
    <location>
        <begin position="1"/>
        <end position="20"/>
    </location>
</feature>
<dbReference type="EMBL" id="RYZI01000316">
    <property type="protein sequence ID" value="RWA06697.1"/>
    <property type="molecule type" value="Genomic_DNA"/>
</dbReference>
<dbReference type="STRING" id="363999.A0A439CXD3"/>
<feature type="chain" id="PRO_5019261555" description="Cysteine-rich secreted protein" evidence="3">
    <location>
        <begin position="21"/>
        <end position="482"/>
    </location>
</feature>
<name>A0A439CXD3_9PEZI</name>
<evidence type="ECO:0000313" key="4">
    <source>
        <dbReference type="EMBL" id="RWA06697.1"/>
    </source>
</evidence>
<sequence>MKNAQLSLLILLLHATGFEAKGFTKNVPTYEIGPSAKINGNKITYEEPGCDPGLDCTTTKTCSKAGYSPSLSEDKKYFACCAAGQRLLGSPDTAFDCCADGHDLVGDSHCGYHCCPTGFTFDGNQCKEFCKNGKALVGGKCVCPKGTTESADGTCEKQSESGDCDDGECSSGLESGKCYTFKGDNGNRLGLGGDGNYYAATDGMTQRYGKFQLCLDEKCAAGQEINPSDEVYIRDTYGDLATGANKNQWLVHAPNGVHISRTPLFSAAGHFSISKWPCGKYCLGGVTEGVGPACPAEIPALTFYTQDPQMCVEFEFTEVPCDIHSKANNCIWKSGNQCCNKVDCKGASPDNILSDSHQPSNALPDNAPPDNNSPDSTSANSVSPENAPPGSLDNASNWEIPLSYVTTLLLAAASLALFAIIPKLPKRSATQVMSPKDRVSQTPSPKDSDVQALPEKDDITQLSKKTRDSMSRYQGWKLVQLI</sequence>